<dbReference type="CDD" id="cd00082">
    <property type="entry name" value="HisKA"/>
    <property type="match status" value="1"/>
</dbReference>
<dbReference type="InterPro" id="IPR036890">
    <property type="entry name" value="HATPase_C_sf"/>
</dbReference>
<gene>
    <name evidence="10" type="ORF">G5V58_16405</name>
</gene>
<accession>A0A6G6WGC9</accession>
<dbReference type="GO" id="GO:0000155">
    <property type="term" value="F:phosphorelay sensor kinase activity"/>
    <property type="evidence" value="ECO:0007669"/>
    <property type="project" value="InterPro"/>
</dbReference>
<dbReference type="InterPro" id="IPR003661">
    <property type="entry name" value="HisK_dim/P_dom"/>
</dbReference>
<comment type="catalytic activity">
    <reaction evidence="1">
        <text>ATP + protein L-histidine = ADP + protein N-phospho-L-histidine.</text>
        <dbReference type="EC" id="2.7.13.3"/>
    </reaction>
</comment>
<dbReference type="SUPFAM" id="SSF55874">
    <property type="entry name" value="ATPase domain of HSP90 chaperone/DNA topoisomerase II/histidine kinase"/>
    <property type="match status" value="1"/>
</dbReference>
<evidence type="ECO:0000313" key="11">
    <source>
        <dbReference type="Proteomes" id="UP000502996"/>
    </source>
</evidence>
<dbReference type="Proteomes" id="UP000502996">
    <property type="component" value="Chromosome"/>
</dbReference>
<dbReference type="Gene3D" id="3.30.450.40">
    <property type="match status" value="1"/>
</dbReference>
<dbReference type="PANTHER" id="PTHR42878:SF13">
    <property type="entry name" value="HISTIDINE KINASE"/>
    <property type="match status" value="1"/>
</dbReference>
<dbReference type="GO" id="GO:0000156">
    <property type="term" value="F:phosphorelay response regulator activity"/>
    <property type="evidence" value="ECO:0007669"/>
    <property type="project" value="TreeGrafter"/>
</dbReference>
<reference evidence="10 11" key="1">
    <citation type="submission" date="2020-02" db="EMBL/GenBank/DDBJ databases">
        <title>Full genome sequence of Nocardioides sp. R-3366.</title>
        <authorList>
            <person name="Im W.-T."/>
        </authorList>
    </citation>
    <scope>NUCLEOTIDE SEQUENCE [LARGE SCALE GENOMIC DNA]</scope>
    <source>
        <strain evidence="10 11">R-3366</strain>
    </source>
</reference>
<dbReference type="GO" id="GO:0007234">
    <property type="term" value="P:osmosensory signaling via phosphorelay pathway"/>
    <property type="evidence" value="ECO:0007669"/>
    <property type="project" value="TreeGrafter"/>
</dbReference>
<dbReference type="FunFam" id="3.30.565.10:FF:000006">
    <property type="entry name" value="Sensor histidine kinase WalK"/>
    <property type="match status" value="1"/>
</dbReference>
<dbReference type="PRINTS" id="PR00344">
    <property type="entry name" value="BCTRLSENSOR"/>
</dbReference>
<evidence type="ECO:0000256" key="8">
    <source>
        <dbReference type="ARBA" id="ARBA00039401"/>
    </source>
</evidence>
<dbReference type="EMBL" id="CP049257">
    <property type="protein sequence ID" value="QIG44145.1"/>
    <property type="molecule type" value="Genomic_DNA"/>
</dbReference>
<dbReference type="Gene3D" id="1.10.287.130">
    <property type="match status" value="1"/>
</dbReference>
<dbReference type="SMART" id="SM00387">
    <property type="entry name" value="HATPase_c"/>
    <property type="match status" value="1"/>
</dbReference>
<keyword evidence="7" id="KW-0902">Two-component regulatory system</keyword>
<dbReference type="InterPro" id="IPR003594">
    <property type="entry name" value="HATPase_dom"/>
</dbReference>
<dbReference type="InterPro" id="IPR005467">
    <property type="entry name" value="His_kinase_dom"/>
</dbReference>
<dbReference type="Gene3D" id="3.30.450.20">
    <property type="entry name" value="PAS domain"/>
    <property type="match status" value="1"/>
</dbReference>
<dbReference type="RefSeq" id="WP_165235021.1">
    <property type="nucleotide sequence ID" value="NZ_CP049257.1"/>
</dbReference>
<dbReference type="InterPro" id="IPR035965">
    <property type="entry name" value="PAS-like_dom_sf"/>
</dbReference>
<evidence type="ECO:0000256" key="7">
    <source>
        <dbReference type="ARBA" id="ARBA00023012"/>
    </source>
</evidence>
<keyword evidence="6" id="KW-0418">Kinase</keyword>
<keyword evidence="5" id="KW-0808">Transferase</keyword>
<dbReference type="InterPro" id="IPR036097">
    <property type="entry name" value="HisK_dim/P_sf"/>
</dbReference>
<dbReference type="InterPro" id="IPR029016">
    <property type="entry name" value="GAF-like_dom_sf"/>
</dbReference>
<dbReference type="Gene3D" id="3.30.565.10">
    <property type="entry name" value="Histidine kinase-like ATPase, C-terminal domain"/>
    <property type="match status" value="1"/>
</dbReference>
<evidence type="ECO:0000313" key="10">
    <source>
        <dbReference type="EMBL" id="QIG44145.1"/>
    </source>
</evidence>
<dbReference type="KEGG" id="nano:G5V58_16405"/>
<dbReference type="GO" id="GO:0030295">
    <property type="term" value="F:protein kinase activator activity"/>
    <property type="evidence" value="ECO:0007669"/>
    <property type="project" value="TreeGrafter"/>
</dbReference>
<dbReference type="SUPFAM" id="SSF47384">
    <property type="entry name" value="Homodimeric domain of signal transducing histidine kinase"/>
    <property type="match status" value="1"/>
</dbReference>
<evidence type="ECO:0000256" key="3">
    <source>
        <dbReference type="ARBA" id="ARBA00012438"/>
    </source>
</evidence>
<comment type="subcellular location">
    <subcellularLocation>
        <location evidence="2">Cell membrane</location>
    </subcellularLocation>
</comment>
<proteinExistence type="predicted"/>
<evidence type="ECO:0000259" key="9">
    <source>
        <dbReference type="PROSITE" id="PS50109"/>
    </source>
</evidence>
<keyword evidence="4" id="KW-0597">Phosphoprotein</keyword>
<dbReference type="Pfam" id="PF01590">
    <property type="entry name" value="GAF"/>
    <property type="match status" value="1"/>
</dbReference>
<dbReference type="SUPFAM" id="SSF55781">
    <property type="entry name" value="GAF domain-like"/>
    <property type="match status" value="1"/>
</dbReference>
<dbReference type="EC" id="2.7.13.3" evidence="3"/>
<evidence type="ECO:0000256" key="6">
    <source>
        <dbReference type="ARBA" id="ARBA00022777"/>
    </source>
</evidence>
<dbReference type="PROSITE" id="PS50109">
    <property type="entry name" value="HIS_KIN"/>
    <property type="match status" value="1"/>
</dbReference>
<protein>
    <recommendedName>
        <fullName evidence="8">Sensor-like histidine kinase SenX3</fullName>
        <ecNumber evidence="3">2.7.13.3</ecNumber>
    </recommendedName>
</protein>
<dbReference type="InterPro" id="IPR050351">
    <property type="entry name" value="BphY/WalK/GraS-like"/>
</dbReference>
<dbReference type="AlphaFoldDB" id="A0A6G6WGC9"/>
<dbReference type="Pfam" id="PF02518">
    <property type="entry name" value="HATPase_c"/>
    <property type="match status" value="1"/>
</dbReference>
<dbReference type="SUPFAM" id="SSF55785">
    <property type="entry name" value="PYP-like sensor domain (PAS domain)"/>
    <property type="match status" value="1"/>
</dbReference>
<dbReference type="SMART" id="SM00065">
    <property type="entry name" value="GAF"/>
    <property type="match status" value="1"/>
</dbReference>
<organism evidence="10 11">
    <name type="scientific">Nocardioides anomalus</name>
    <dbReference type="NCBI Taxonomy" id="2712223"/>
    <lineage>
        <taxon>Bacteria</taxon>
        <taxon>Bacillati</taxon>
        <taxon>Actinomycetota</taxon>
        <taxon>Actinomycetes</taxon>
        <taxon>Propionibacteriales</taxon>
        <taxon>Nocardioidaceae</taxon>
        <taxon>Nocardioides</taxon>
    </lineage>
</organism>
<dbReference type="Pfam" id="PF00512">
    <property type="entry name" value="HisKA"/>
    <property type="match status" value="1"/>
</dbReference>
<sequence length="479" mass="52156">MWRECGVGGQSFDHYARLVRRVLGVSAATVSLVEADRQVLPGAIGLPAPYDELRETPLTHSFCRYVVADQLPLVVSDARTDPRLATSPAVTDMGVVAYAGWPVRDASGRVVGSLCAIESAPRDWSADDLEVLEDLATACSAELQHTVRMAEDSESLTRAVFEAAPVAMAFHDADGRPLLVNSRAERALAGEGATLLRRALEDEVEEPVTEWVGPPGRRRALVPSSRRIHRADGTPWGTLVVAQDVTALARAVAVKDEFMATVSHELRTPLTSIAACVELLSDEVPTSSELAHQLLERMERAAANLHRRIDQLLLMGDRHEQLVREPTDLARLCRLVRVTFTEAAVQRGVALRVEDDGPQWAEVDARRVEQALENLMANALKYTPPGGHVTVTVRGCDDAVDLEFADDGVGMDADEVEQAFDLFWRADSSRRSAVQGLGLGLTLVREIARQHHGTVRIESALAEGTRVVLHLPRGPVTAD</sequence>
<dbReference type="PANTHER" id="PTHR42878">
    <property type="entry name" value="TWO-COMPONENT HISTIDINE KINASE"/>
    <property type="match status" value="1"/>
</dbReference>
<name>A0A6G6WGC9_9ACTN</name>
<dbReference type="SMART" id="SM00388">
    <property type="entry name" value="HisKA"/>
    <property type="match status" value="1"/>
</dbReference>
<dbReference type="InterPro" id="IPR003018">
    <property type="entry name" value="GAF"/>
</dbReference>
<evidence type="ECO:0000256" key="2">
    <source>
        <dbReference type="ARBA" id="ARBA00004236"/>
    </source>
</evidence>
<evidence type="ECO:0000256" key="5">
    <source>
        <dbReference type="ARBA" id="ARBA00022679"/>
    </source>
</evidence>
<evidence type="ECO:0000256" key="4">
    <source>
        <dbReference type="ARBA" id="ARBA00022553"/>
    </source>
</evidence>
<dbReference type="GO" id="GO:0005886">
    <property type="term" value="C:plasma membrane"/>
    <property type="evidence" value="ECO:0007669"/>
    <property type="project" value="UniProtKB-SubCell"/>
</dbReference>
<keyword evidence="11" id="KW-1185">Reference proteome</keyword>
<dbReference type="CDD" id="cd00075">
    <property type="entry name" value="HATPase"/>
    <property type="match status" value="1"/>
</dbReference>
<feature type="domain" description="Histidine kinase" evidence="9">
    <location>
        <begin position="261"/>
        <end position="475"/>
    </location>
</feature>
<evidence type="ECO:0000256" key="1">
    <source>
        <dbReference type="ARBA" id="ARBA00000085"/>
    </source>
</evidence>
<dbReference type="InterPro" id="IPR004358">
    <property type="entry name" value="Sig_transdc_His_kin-like_C"/>
</dbReference>